<dbReference type="Proteomes" id="UP001597216">
    <property type="component" value="Unassembled WGS sequence"/>
</dbReference>
<protein>
    <submittedName>
        <fullName evidence="1">Uncharacterized protein</fullName>
    </submittedName>
</protein>
<dbReference type="RefSeq" id="WP_377352781.1">
    <property type="nucleotide sequence ID" value="NZ_JBHTLQ010000007.1"/>
</dbReference>
<keyword evidence="2" id="KW-1185">Reference proteome</keyword>
<evidence type="ECO:0000313" key="2">
    <source>
        <dbReference type="Proteomes" id="UP001597216"/>
    </source>
</evidence>
<gene>
    <name evidence="1" type="ORF">ACFQ27_04630</name>
</gene>
<organism evidence="1 2">
    <name type="scientific">Phenylobacterium conjunctum</name>
    <dbReference type="NCBI Taxonomy" id="1298959"/>
    <lineage>
        <taxon>Bacteria</taxon>
        <taxon>Pseudomonadati</taxon>
        <taxon>Pseudomonadota</taxon>
        <taxon>Alphaproteobacteria</taxon>
        <taxon>Caulobacterales</taxon>
        <taxon>Caulobacteraceae</taxon>
        <taxon>Phenylobacterium</taxon>
    </lineage>
</organism>
<dbReference type="EMBL" id="JBHTLQ010000007">
    <property type="protein sequence ID" value="MFD1189856.1"/>
    <property type="molecule type" value="Genomic_DNA"/>
</dbReference>
<name>A0ABW3T0E8_9CAUL</name>
<accession>A0ABW3T0E8</accession>
<proteinExistence type="predicted"/>
<comment type="caution">
    <text evidence="1">The sequence shown here is derived from an EMBL/GenBank/DDBJ whole genome shotgun (WGS) entry which is preliminary data.</text>
</comment>
<sequence length="436" mass="45446">MAGPAKQQKPSFFSSANDWIAERSREAARSAHELEAAGRKAWNEATRTGQYVQAATTAQLRALGARVLAGEQAAKQAVARTVAATKKTSAQLGQGLAKTTKEISPVLWDNGRAFGSGLVDAITFDLADPAGSVGGAAWDKLHGKSFADSYKARMAAKAAQDTYDREHYGIARGVGEVGGTALALLGAAPLEGWALSARIAETTPLILREYAALTGAGAAAGVGGQVISDVGRGRPGSPGDYAGAAVGGAVGGALAPGGRAVVSGAAMGAATSLAQDAFNGRLDSGWFDRTMSGARVGGAFGAVGGRFGRQEAQALPGQIKGPAVEQTSKELLGEDFSKLRTWARGEKTIPMKKKTRQVVSGGHTKPDQRTMLNGVEKDLVESKFGKSARLKKRQREAYAELPNYRVDHTLPQDVGVLQGVPLSLLGLDLDRVRRDW</sequence>
<evidence type="ECO:0000313" key="1">
    <source>
        <dbReference type="EMBL" id="MFD1189856.1"/>
    </source>
</evidence>
<reference evidence="2" key="1">
    <citation type="journal article" date="2019" name="Int. J. Syst. Evol. Microbiol.">
        <title>The Global Catalogue of Microorganisms (GCM) 10K type strain sequencing project: providing services to taxonomists for standard genome sequencing and annotation.</title>
        <authorList>
            <consortium name="The Broad Institute Genomics Platform"/>
            <consortium name="The Broad Institute Genome Sequencing Center for Infectious Disease"/>
            <person name="Wu L."/>
            <person name="Ma J."/>
        </authorList>
    </citation>
    <scope>NUCLEOTIDE SEQUENCE [LARGE SCALE GENOMIC DNA]</scope>
    <source>
        <strain evidence="2">CCUG 55074</strain>
    </source>
</reference>